<dbReference type="InterPro" id="IPR052897">
    <property type="entry name" value="Sec-Metab_Biosynth_Hydrolase"/>
</dbReference>
<accession>A0A0D2JMT3</accession>
<evidence type="ECO:0000259" key="1">
    <source>
        <dbReference type="Pfam" id="PF12697"/>
    </source>
</evidence>
<evidence type="ECO:0000313" key="3">
    <source>
        <dbReference type="Proteomes" id="UP000053411"/>
    </source>
</evidence>
<dbReference type="AlphaFoldDB" id="A0A0D2JMT3"/>
<proteinExistence type="predicted"/>
<gene>
    <name evidence="2" type="ORF">Z520_09683</name>
</gene>
<sequence>MTKPVILLVPGAWHSPSGFAPLTNYLTQHGYIVEGISLPSVGSSPPQMTFDADVQAIASAISRHSDEGSDIVILFHSYGGIPGTSACKGLLKSDRSSTGRNRGIVHLIYCCAFAVEEGVCLMDGLGGQPLPWFKFSSDGKSLMPETPEDKFYHDIDDPKLLQELVSNLRPQSYGPYFSKSTYAAWRDVHSTYVMCQEDQALPFEVQRTMVANVKKVLAESGGRIEMQVHTLDSSHSPFLSRPKELGDIVRSVAESFQTLGQGELSSES</sequence>
<dbReference type="STRING" id="1442371.A0A0D2JMT3"/>
<dbReference type="RefSeq" id="XP_016628760.1">
    <property type="nucleotide sequence ID" value="XM_016780177.1"/>
</dbReference>
<dbReference type="SUPFAM" id="SSF53474">
    <property type="entry name" value="alpha/beta-Hydrolases"/>
    <property type="match status" value="1"/>
</dbReference>
<dbReference type="InterPro" id="IPR029058">
    <property type="entry name" value="AB_hydrolase_fold"/>
</dbReference>
<dbReference type="Gene3D" id="3.40.50.1820">
    <property type="entry name" value="alpha/beta hydrolase"/>
    <property type="match status" value="1"/>
</dbReference>
<dbReference type="OrthoDB" id="408373at2759"/>
<feature type="domain" description="AB hydrolase-1" evidence="1">
    <location>
        <begin position="6"/>
        <end position="245"/>
    </location>
</feature>
<keyword evidence="3" id="KW-1185">Reference proteome</keyword>
<protein>
    <recommendedName>
        <fullName evidence="1">AB hydrolase-1 domain-containing protein</fullName>
    </recommendedName>
</protein>
<reference evidence="2 3" key="1">
    <citation type="submission" date="2015-01" db="EMBL/GenBank/DDBJ databases">
        <title>The Genome Sequence of Fonsecaea multimorphosa CBS 102226.</title>
        <authorList>
            <consortium name="The Broad Institute Genomics Platform"/>
            <person name="Cuomo C."/>
            <person name="de Hoog S."/>
            <person name="Gorbushina A."/>
            <person name="Stielow B."/>
            <person name="Teixiera M."/>
            <person name="Abouelleil A."/>
            <person name="Chapman S.B."/>
            <person name="Priest M."/>
            <person name="Young S.K."/>
            <person name="Wortman J."/>
            <person name="Nusbaum C."/>
            <person name="Birren B."/>
        </authorList>
    </citation>
    <scope>NUCLEOTIDE SEQUENCE [LARGE SCALE GENOMIC DNA]</scope>
    <source>
        <strain evidence="2 3">CBS 102226</strain>
    </source>
</reference>
<dbReference type="VEuPathDB" id="FungiDB:Z520_09683"/>
<dbReference type="GeneID" id="27715429"/>
<name>A0A0D2JMT3_9EURO</name>
<organism evidence="2 3">
    <name type="scientific">Fonsecaea multimorphosa CBS 102226</name>
    <dbReference type="NCBI Taxonomy" id="1442371"/>
    <lineage>
        <taxon>Eukaryota</taxon>
        <taxon>Fungi</taxon>
        <taxon>Dikarya</taxon>
        <taxon>Ascomycota</taxon>
        <taxon>Pezizomycotina</taxon>
        <taxon>Eurotiomycetes</taxon>
        <taxon>Chaetothyriomycetidae</taxon>
        <taxon>Chaetothyriales</taxon>
        <taxon>Herpotrichiellaceae</taxon>
        <taxon>Fonsecaea</taxon>
    </lineage>
</organism>
<dbReference type="Proteomes" id="UP000053411">
    <property type="component" value="Unassembled WGS sequence"/>
</dbReference>
<evidence type="ECO:0000313" key="2">
    <source>
        <dbReference type="EMBL" id="KIX94637.1"/>
    </source>
</evidence>
<dbReference type="PANTHER" id="PTHR37017:SF11">
    <property type="entry name" value="ESTERASE_LIPASE_THIOESTERASE DOMAIN-CONTAINING PROTEIN"/>
    <property type="match status" value="1"/>
</dbReference>
<dbReference type="PANTHER" id="PTHR37017">
    <property type="entry name" value="AB HYDROLASE-1 DOMAIN-CONTAINING PROTEIN-RELATED"/>
    <property type="match status" value="1"/>
</dbReference>
<dbReference type="Pfam" id="PF12697">
    <property type="entry name" value="Abhydrolase_6"/>
    <property type="match status" value="1"/>
</dbReference>
<dbReference type="InterPro" id="IPR000073">
    <property type="entry name" value="AB_hydrolase_1"/>
</dbReference>
<dbReference type="EMBL" id="KN848086">
    <property type="protein sequence ID" value="KIX94637.1"/>
    <property type="molecule type" value="Genomic_DNA"/>
</dbReference>